<evidence type="ECO:0000313" key="2">
    <source>
        <dbReference type="Proteomes" id="UP000324222"/>
    </source>
</evidence>
<dbReference type="AlphaFoldDB" id="A0A5B7E0Z6"/>
<dbReference type="Proteomes" id="UP000324222">
    <property type="component" value="Unassembled WGS sequence"/>
</dbReference>
<evidence type="ECO:0000313" key="1">
    <source>
        <dbReference type="EMBL" id="MPC27661.1"/>
    </source>
</evidence>
<keyword evidence="2" id="KW-1185">Reference proteome</keyword>
<gene>
    <name evidence="1" type="ORF">E2C01_020839</name>
</gene>
<accession>A0A5B7E0Z6</accession>
<sequence length="62" mass="6996">MCKGGQETDARIQKRIVLPPRLFSKTTETFNRVLKISVLEVSGGLCSTPPKYSYQLQPYSFS</sequence>
<protein>
    <submittedName>
        <fullName evidence="1">Uncharacterized protein</fullName>
    </submittedName>
</protein>
<organism evidence="1 2">
    <name type="scientific">Portunus trituberculatus</name>
    <name type="common">Swimming crab</name>
    <name type="synonym">Neptunus trituberculatus</name>
    <dbReference type="NCBI Taxonomy" id="210409"/>
    <lineage>
        <taxon>Eukaryota</taxon>
        <taxon>Metazoa</taxon>
        <taxon>Ecdysozoa</taxon>
        <taxon>Arthropoda</taxon>
        <taxon>Crustacea</taxon>
        <taxon>Multicrustacea</taxon>
        <taxon>Malacostraca</taxon>
        <taxon>Eumalacostraca</taxon>
        <taxon>Eucarida</taxon>
        <taxon>Decapoda</taxon>
        <taxon>Pleocyemata</taxon>
        <taxon>Brachyura</taxon>
        <taxon>Eubrachyura</taxon>
        <taxon>Portunoidea</taxon>
        <taxon>Portunidae</taxon>
        <taxon>Portuninae</taxon>
        <taxon>Portunus</taxon>
    </lineage>
</organism>
<proteinExistence type="predicted"/>
<reference evidence="1 2" key="1">
    <citation type="submission" date="2019-05" db="EMBL/GenBank/DDBJ databases">
        <title>Another draft genome of Portunus trituberculatus and its Hox gene families provides insights of decapod evolution.</title>
        <authorList>
            <person name="Jeong J.-H."/>
            <person name="Song I."/>
            <person name="Kim S."/>
            <person name="Choi T."/>
            <person name="Kim D."/>
            <person name="Ryu S."/>
            <person name="Kim W."/>
        </authorList>
    </citation>
    <scope>NUCLEOTIDE SEQUENCE [LARGE SCALE GENOMIC DNA]</scope>
    <source>
        <tissue evidence="1">Muscle</tissue>
    </source>
</reference>
<dbReference type="EMBL" id="VSRR010001784">
    <property type="protein sequence ID" value="MPC27661.1"/>
    <property type="molecule type" value="Genomic_DNA"/>
</dbReference>
<name>A0A5B7E0Z6_PORTR</name>
<comment type="caution">
    <text evidence="1">The sequence shown here is derived from an EMBL/GenBank/DDBJ whole genome shotgun (WGS) entry which is preliminary data.</text>
</comment>